<sequence length="144" mass="15173">MSTSSRRRARILVGAIGVSTLSVAIGALPAFAEGNWSSSISGAAVGFSSRSWQDSNVDAAHTVVTFSGCSVDFAPSGFSSTDVNLYDEFGGFPDQSVGTKNNTCGTSDWGRMTRSDQYHWTIDGINGDGSSQPRLNVDSVTQSY</sequence>
<reference evidence="2 3" key="1">
    <citation type="journal article" date="2008" name="J. Bacteriol.">
        <title>The genome sequence of the tomato-pathogenic actinomycete Clavibacter michiganensis subsp. michiganensis NCPPB382 reveals a large island involved in pathogenicity.</title>
        <authorList>
            <person name="Gartemann K.H."/>
            <person name="Abt B."/>
            <person name="Bekel T."/>
            <person name="Burger A."/>
            <person name="Engemann J."/>
            <person name="Flugel M."/>
            <person name="Gaigalat L."/>
            <person name="Goesmann A."/>
            <person name="Grafen I."/>
            <person name="Kalinowski J."/>
            <person name="Kaup O."/>
            <person name="Kirchner O."/>
            <person name="Krause L."/>
            <person name="Linke B."/>
            <person name="McHardy A."/>
            <person name="Meyer F."/>
            <person name="Pohle S."/>
            <person name="Ruckert C."/>
            <person name="Schneiker S."/>
            <person name="Zellermann E.M."/>
            <person name="Puhler A."/>
            <person name="Eichenlaub R."/>
            <person name="Kaiser O."/>
            <person name="Bartels D."/>
        </authorList>
    </citation>
    <scope>NUCLEOTIDE SEQUENCE [LARGE SCALE GENOMIC DNA]</scope>
    <source>
        <strain evidence="2 3">NCPPB 382</strain>
    </source>
</reference>
<dbReference type="Proteomes" id="UP000001564">
    <property type="component" value="Chromosome"/>
</dbReference>
<dbReference type="AlphaFoldDB" id="A5CV50"/>
<dbReference type="eggNOG" id="ENOG5033J6H">
    <property type="taxonomic scope" value="Bacteria"/>
</dbReference>
<evidence type="ECO:0000313" key="2">
    <source>
        <dbReference type="EMBL" id="CAN02989.1"/>
    </source>
</evidence>
<evidence type="ECO:0000256" key="1">
    <source>
        <dbReference type="SAM" id="MobiDB-lite"/>
    </source>
</evidence>
<name>A5CV50_CLAM3</name>
<feature type="region of interest" description="Disordered" evidence="1">
    <location>
        <begin position="124"/>
        <end position="144"/>
    </location>
</feature>
<dbReference type="EMBL" id="AM711867">
    <property type="protein sequence ID" value="CAN02989.1"/>
    <property type="molecule type" value="Genomic_DNA"/>
</dbReference>
<gene>
    <name evidence="2" type="ordered locus">CMM_2902</name>
</gene>
<keyword evidence="3" id="KW-1185">Reference proteome</keyword>
<proteinExistence type="predicted"/>
<dbReference type="OrthoDB" id="5023295at2"/>
<feature type="compositionally biased region" description="Polar residues" evidence="1">
    <location>
        <begin position="128"/>
        <end position="144"/>
    </location>
</feature>
<dbReference type="GeneID" id="92948918"/>
<dbReference type="HOGENOM" id="CLU_131549_0_0_11"/>
<evidence type="ECO:0000313" key="3">
    <source>
        <dbReference type="Proteomes" id="UP000001564"/>
    </source>
</evidence>
<protein>
    <submittedName>
        <fullName evidence="2">Uncharacterized protein</fullName>
    </submittedName>
</protein>
<dbReference type="RefSeq" id="WP_012039590.1">
    <property type="nucleotide sequence ID" value="NC_009480.1"/>
</dbReference>
<accession>A5CV50</accession>
<dbReference type="KEGG" id="cmi:CMM_2902"/>
<organism evidence="2 3">
    <name type="scientific">Clavibacter michiganensis subsp. michiganensis (strain NCPPB 382)</name>
    <dbReference type="NCBI Taxonomy" id="443906"/>
    <lineage>
        <taxon>Bacteria</taxon>
        <taxon>Bacillati</taxon>
        <taxon>Actinomycetota</taxon>
        <taxon>Actinomycetes</taxon>
        <taxon>Micrococcales</taxon>
        <taxon>Microbacteriaceae</taxon>
        <taxon>Clavibacter</taxon>
    </lineage>
</organism>